<gene>
    <name evidence="1" type="ORF">GIV68_11670</name>
</gene>
<sequence length="290" mass="31644">MPACELLAGFGPLFIQPTYAEVDSVECLATKLLSRGDAVSIELGQLVIQPASGKPVPPEWMNANAREIYRSVLVAAGIDAYEYVGHRTGHYGKRRAAGLTLIFASVITGEPAYAIFNVDLARKRTTAGGKAGDPLPAGEFRVGERSHFYKFWASMGLQMPDRMQRFHKCMGKLSSFLLTGSVTNERLDVQSIRHVTITADQARSAILGHKEGTTKSQGGHKEGTISGHKETATDHELQGFQPNSTTCAENHGNKVIREYGNKISICSPIHTLKPPQEQSVDEWLEAYSST</sequence>
<accession>A0ABS9GLP5</accession>
<comment type="caution">
    <text evidence="1">The sequence shown here is derived from an EMBL/GenBank/DDBJ whole genome shotgun (WGS) entry which is preliminary data.</text>
</comment>
<organism evidence="1 2">
    <name type="scientific">Pseudomonas salomonii</name>
    <dbReference type="NCBI Taxonomy" id="191391"/>
    <lineage>
        <taxon>Bacteria</taxon>
        <taxon>Pseudomonadati</taxon>
        <taxon>Pseudomonadota</taxon>
        <taxon>Gammaproteobacteria</taxon>
        <taxon>Pseudomonadales</taxon>
        <taxon>Pseudomonadaceae</taxon>
        <taxon>Pseudomonas</taxon>
    </lineage>
</organism>
<protein>
    <submittedName>
        <fullName evidence="1">Uncharacterized protein</fullName>
    </submittedName>
</protein>
<dbReference type="Proteomes" id="UP000814158">
    <property type="component" value="Unassembled WGS sequence"/>
</dbReference>
<name>A0ABS9GLP5_9PSED</name>
<dbReference type="EMBL" id="WKAT01000020">
    <property type="protein sequence ID" value="MCF5545395.1"/>
    <property type="molecule type" value="Genomic_DNA"/>
</dbReference>
<proteinExistence type="predicted"/>
<dbReference type="RefSeq" id="WP_236371017.1">
    <property type="nucleotide sequence ID" value="NZ_WKAT01000020.1"/>
</dbReference>
<keyword evidence="2" id="KW-1185">Reference proteome</keyword>
<evidence type="ECO:0000313" key="2">
    <source>
        <dbReference type="Proteomes" id="UP000814158"/>
    </source>
</evidence>
<evidence type="ECO:0000313" key="1">
    <source>
        <dbReference type="EMBL" id="MCF5545395.1"/>
    </source>
</evidence>
<reference evidence="1 2" key="1">
    <citation type="submission" date="2019-11" db="EMBL/GenBank/DDBJ databases">
        <title>Epiphytic Pseudomonas syringae from cherry orchards.</title>
        <authorList>
            <person name="Hulin M.T."/>
        </authorList>
    </citation>
    <scope>NUCLEOTIDE SEQUENCE [LARGE SCALE GENOMIC DNA]</scope>
    <source>
        <strain evidence="1 2">PA-3-2A</strain>
    </source>
</reference>